<keyword evidence="2" id="KW-0805">Transcription regulation</keyword>
<dbReference type="Pfam" id="PF10401">
    <property type="entry name" value="IRF-3"/>
    <property type="match status" value="1"/>
</dbReference>
<dbReference type="SMART" id="SM00348">
    <property type="entry name" value="IRF"/>
    <property type="match status" value="1"/>
</dbReference>
<dbReference type="FunFam" id="1.10.10.10:FF:000041">
    <property type="entry name" value="Interferon regulatory factor 4"/>
    <property type="match status" value="1"/>
</dbReference>
<dbReference type="FunFam" id="2.60.200.10:FF:000013">
    <property type="entry name" value="Interferon regulatory factor 8"/>
    <property type="match status" value="1"/>
</dbReference>
<dbReference type="InterPro" id="IPR019817">
    <property type="entry name" value="Interferon_reg_fac_CS"/>
</dbReference>
<dbReference type="InterPro" id="IPR019471">
    <property type="entry name" value="Interferon_reg_factor-3"/>
</dbReference>
<dbReference type="PROSITE" id="PS51507">
    <property type="entry name" value="IRF_2"/>
    <property type="match status" value="1"/>
</dbReference>
<name>A0A8T2PPD5_9TELE</name>
<organism evidence="8 9">
    <name type="scientific">Albula glossodonta</name>
    <name type="common">roundjaw bonefish</name>
    <dbReference type="NCBI Taxonomy" id="121402"/>
    <lineage>
        <taxon>Eukaryota</taxon>
        <taxon>Metazoa</taxon>
        <taxon>Chordata</taxon>
        <taxon>Craniata</taxon>
        <taxon>Vertebrata</taxon>
        <taxon>Euteleostomi</taxon>
        <taxon>Actinopterygii</taxon>
        <taxon>Neopterygii</taxon>
        <taxon>Teleostei</taxon>
        <taxon>Albuliformes</taxon>
        <taxon>Albulidae</taxon>
        <taxon>Albula</taxon>
    </lineage>
</organism>
<evidence type="ECO:0000313" key="9">
    <source>
        <dbReference type="Proteomes" id="UP000824540"/>
    </source>
</evidence>
<keyword evidence="3" id="KW-0238">DNA-binding</keyword>
<evidence type="ECO:0000256" key="2">
    <source>
        <dbReference type="ARBA" id="ARBA00023015"/>
    </source>
</evidence>
<keyword evidence="6" id="KW-0539">Nucleus</keyword>
<protein>
    <recommendedName>
        <fullName evidence="7">IRF tryptophan pentad repeat domain-containing protein</fullName>
    </recommendedName>
</protein>
<evidence type="ECO:0000256" key="5">
    <source>
        <dbReference type="ARBA" id="ARBA00023163"/>
    </source>
</evidence>
<dbReference type="PROSITE" id="PS00601">
    <property type="entry name" value="IRF_1"/>
    <property type="match status" value="1"/>
</dbReference>
<dbReference type="CDD" id="cd00103">
    <property type="entry name" value="IRF"/>
    <property type="match status" value="1"/>
</dbReference>
<dbReference type="GO" id="GO:0000981">
    <property type="term" value="F:DNA-binding transcription factor activity, RNA polymerase II-specific"/>
    <property type="evidence" value="ECO:0007669"/>
    <property type="project" value="TreeGrafter"/>
</dbReference>
<dbReference type="SUPFAM" id="SSF46785">
    <property type="entry name" value="Winged helix' DNA-binding domain"/>
    <property type="match status" value="1"/>
</dbReference>
<evidence type="ECO:0000313" key="8">
    <source>
        <dbReference type="EMBL" id="KAG9353207.1"/>
    </source>
</evidence>
<dbReference type="GO" id="GO:0000978">
    <property type="term" value="F:RNA polymerase II cis-regulatory region sequence-specific DNA binding"/>
    <property type="evidence" value="ECO:0007669"/>
    <property type="project" value="TreeGrafter"/>
</dbReference>
<keyword evidence="9" id="KW-1185">Reference proteome</keyword>
<evidence type="ECO:0000256" key="3">
    <source>
        <dbReference type="ARBA" id="ARBA00023125"/>
    </source>
</evidence>
<dbReference type="AlphaFoldDB" id="A0A8T2PPD5"/>
<evidence type="ECO:0000256" key="1">
    <source>
        <dbReference type="ARBA" id="ARBA00004123"/>
    </source>
</evidence>
<dbReference type="PANTHER" id="PTHR11949">
    <property type="entry name" value="INTERFERON REGULATORY FACTOR"/>
    <property type="match status" value="1"/>
</dbReference>
<dbReference type="PRINTS" id="PR00267">
    <property type="entry name" value="INTFRNREGFCT"/>
</dbReference>
<dbReference type="SUPFAM" id="SSF49879">
    <property type="entry name" value="SMAD/FHA domain"/>
    <property type="match status" value="1"/>
</dbReference>
<dbReference type="GO" id="GO:0045944">
    <property type="term" value="P:positive regulation of transcription by RNA polymerase II"/>
    <property type="evidence" value="ECO:0007669"/>
    <property type="project" value="UniProtKB-ARBA"/>
</dbReference>
<dbReference type="InterPro" id="IPR036390">
    <property type="entry name" value="WH_DNA-bd_sf"/>
</dbReference>
<evidence type="ECO:0000256" key="6">
    <source>
        <dbReference type="ARBA" id="ARBA00023242"/>
    </source>
</evidence>
<reference evidence="8" key="1">
    <citation type="thesis" date="2021" institute="BYU ScholarsArchive" country="Provo, UT, USA">
        <title>Applications of and Algorithms for Genome Assembly and Genomic Analyses with an Emphasis on Marine Teleosts.</title>
        <authorList>
            <person name="Pickett B.D."/>
        </authorList>
    </citation>
    <scope>NUCLEOTIDE SEQUENCE</scope>
    <source>
        <strain evidence="8">HI-2016</strain>
    </source>
</reference>
<dbReference type="Proteomes" id="UP000824540">
    <property type="component" value="Unassembled WGS sequence"/>
</dbReference>
<dbReference type="Pfam" id="PF00605">
    <property type="entry name" value="IRF"/>
    <property type="match status" value="1"/>
</dbReference>
<proteinExistence type="predicted"/>
<dbReference type="OrthoDB" id="8698246at2759"/>
<dbReference type="GO" id="GO:0005634">
    <property type="term" value="C:nucleus"/>
    <property type="evidence" value="ECO:0007669"/>
    <property type="project" value="UniProtKB-SubCell"/>
</dbReference>
<keyword evidence="4" id="KW-0010">Activator</keyword>
<dbReference type="EMBL" id="JAFBMS010000004">
    <property type="protein sequence ID" value="KAG9353207.1"/>
    <property type="molecule type" value="Genomic_DNA"/>
</dbReference>
<comment type="subcellular location">
    <subcellularLocation>
        <location evidence="1">Nucleus</location>
    </subcellularLocation>
</comment>
<dbReference type="PANTHER" id="PTHR11949:SF24">
    <property type="entry name" value="INTERFERON REGULATORY FACTOR 9"/>
    <property type="match status" value="1"/>
</dbReference>
<feature type="domain" description="IRF tryptophan pentad repeat" evidence="7">
    <location>
        <begin position="20"/>
        <end position="128"/>
    </location>
</feature>
<dbReference type="InterPro" id="IPR036388">
    <property type="entry name" value="WH-like_DNA-bd_sf"/>
</dbReference>
<dbReference type="InterPro" id="IPR017855">
    <property type="entry name" value="SMAD-like_dom_sf"/>
</dbReference>
<comment type="caution">
    <text evidence="8">The sequence shown here is derived from an EMBL/GenBank/DDBJ whole genome shotgun (WGS) entry which is preliminary data.</text>
</comment>
<keyword evidence="5" id="KW-0804">Transcription</keyword>
<gene>
    <name evidence="8" type="ORF">JZ751_017783</name>
</gene>
<dbReference type="GO" id="GO:0002376">
    <property type="term" value="P:immune system process"/>
    <property type="evidence" value="ECO:0007669"/>
    <property type="project" value="TreeGrafter"/>
</dbReference>
<evidence type="ECO:0000256" key="4">
    <source>
        <dbReference type="ARBA" id="ARBA00023159"/>
    </source>
</evidence>
<accession>A0A8T2PPD5</accession>
<evidence type="ECO:0000259" key="7">
    <source>
        <dbReference type="PROSITE" id="PS51507"/>
    </source>
</evidence>
<dbReference type="Gene3D" id="2.60.200.10">
    <property type="match status" value="1"/>
</dbReference>
<dbReference type="InterPro" id="IPR008984">
    <property type="entry name" value="SMAD_FHA_dom_sf"/>
</dbReference>
<dbReference type="SMART" id="SM01243">
    <property type="entry name" value="IRF-3"/>
    <property type="match status" value="1"/>
</dbReference>
<sequence>MLSVAVVKVSFFEMEEVRKNMRLREWLIAQIDSGKYTGLHWENREKSMFRIPWKHAAKHDYSQNEDAALFKAWAMFKGKYREGRDKADPSVWKTRLRCALNKSLDFQEVAERSQLDIPEPYKVYKVIQAEGFRDIDSSGSPVLYEDSQPGTVLSAAAPVSHKLEGEAHSDVDVGQRQSTDCEAQQSPVCMNIWTVPTDDEGHRSGKCLTMRAAGFETFQATATYPSVLQITDLRLRVCLYYQGRLVRDFTTSTPEGCWILHGTVPTESEQIYGPSTVESLHFPLLEDAPHLPPKTSRALASLLPHLQRGVLLWAAPDGVFIKRFCQARVYWAGPLAPHRDLPNKLEREKTYKVLDTAIFFKEVQQFLQQGGPTPQFQIDLCFGEEFPDSGWTVAQKLITAHVEPLFAFSLMGNIQRSAVEATAGIHANINNKDDIPRITLC</sequence>
<dbReference type="InterPro" id="IPR001346">
    <property type="entry name" value="Interferon_reg_fact_DNA-bd_dom"/>
</dbReference>
<dbReference type="Gene3D" id="1.10.10.10">
    <property type="entry name" value="Winged helix-like DNA-binding domain superfamily/Winged helix DNA-binding domain"/>
    <property type="match status" value="1"/>
</dbReference>